<dbReference type="Proteomes" id="UP000823485">
    <property type="component" value="Unassembled WGS sequence"/>
</dbReference>
<dbReference type="InterPro" id="IPR009057">
    <property type="entry name" value="Homeodomain-like_sf"/>
</dbReference>
<evidence type="ECO:0000256" key="1">
    <source>
        <dbReference type="ARBA" id="ARBA00023015"/>
    </source>
</evidence>
<dbReference type="SMART" id="SM00448">
    <property type="entry name" value="REC"/>
    <property type="match status" value="1"/>
</dbReference>
<organism evidence="7 8">
    <name type="scientific">Siminovitchia thermophila</name>
    <dbReference type="NCBI Taxonomy" id="1245522"/>
    <lineage>
        <taxon>Bacteria</taxon>
        <taxon>Bacillati</taxon>
        <taxon>Bacillota</taxon>
        <taxon>Bacilli</taxon>
        <taxon>Bacillales</taxon>
        <taxon>Bacillaceae</taxon>
        <taxon>Siminovitchia</taxon>
    </lineage>
</organism>
<sequence length="239" mass="27920">MNILVLDDEPIELEQLEFLVHLHYPKWSIYKALYGSEAIKLAEQMVEVEDSFQLALMDIQLPGMNGLEVATTLKSLMPNMEIIIISAFQNFDYAKRSIHLKVLDYIVKPVIEKELVAALRNFLKTRPEYDNCSDIVRAVIQMVKKHYKEPLRLASIAKELHINVSYLSRLFREEVGINFSDYLLHFRIENAKKMLIQNKNWTILRVAEECGFNSQHYFSSAFKKMVSCTPKEYRNKKVV</sequence>
<dbReference type="PANTHER" id="PTHR43280">
    <property type="entry name" value="ARAC-FAMILY TRANSCRIPTIONAL REGULATOR"/>
    <property type="match status" value="1"/>
</dbReference>
<evidence type="ECO:0000256" key="4">
    <source>
        <dbReference type="PROSITE-ProRule" id="PRU00169"/>
    </source>
</evidence>
<dbReference type="SUPFAM" id="SSF52172">
    <property type="entry name" value="CheY-like"/>
    <property type="match status" value="1"/>
</dbReference>
<dbReference type="SMART" id="SM00342">
    <property type="entry name" value="HTH_ARAC"/>
    <property type="match status" value="1"/>
</dbReference>
<keyword evidence="4" id="KW-0597">Phosphoprotein</keyword>
<dbReference type="Pfam" id="PF12833">
    <property type="entry name" value="HTH_18"/>
    <property type="match status" value="1"/>
</dbReference>
<evidence type="ECO:0000259" key="5">
    <source>
        <dbReference type="PROSITE" id="PS01124"/>
    </source>
</evidence>
<dbReference type="PROSITE" id="PS00041">
    <property type="entry name" value="HTH_ARAC_FAMILY_1"/>
    <property type="match status" value="1"/>
</dbReference>
<dbReference type="InterPro" id="IPR020449">
    <property type="entry name" value="Tscrpt_reg_AraC-type_HTH"/>
</dbReference>
<feature type="domain" description="Response regulatory" evidence="6">
    <location>
        <begin position="2"/>
        <end position="123"/>
    </location>
</feature>
<evidence type="ECO:0000313" key="8">
    <source>
        <dbReference type="Proteomes" id="UP000823485"/>
    </source>
</evidence>
<keyword evidence="1" id="KW-0805">Transcription regulation</keyword>
<dbReference type="Gene3D" id="3.40.50.2300">
    <property type="match status" value="1"/>
</dbReference>
<keyword evidence="8" id="KW-1185">Reference proteome</keyword>
<accession>A0ABS2R7U8</accession>
<feature type="modified residue" description="4-aspartylphosphate" evidence="4">
    <location>
        <position position="58"/>
    </location>
</feature>
<dbReference type="PRINTS" id="PR00032">
    <property type="entry name" value="HTHARAC"/>
</dbReference>
<dbReference type="InterPro" id="IPR001789">
    <property type="entry name" value="Sig_transdc_resp-reg_receiver"/>
</dbReference>
<evidence type="ECO:0000313" key="7">
    <source>
        <dbReference type="EMBL" id="MBM7715718.1"/>
    </source>
</evidence>
<dbReference type="PROSITE" id="PS01124">
    <property type="entry name" value="HTH_ARAC_FAMILY_2"/>
    <property type="match status" value="1"/>
</dbReference>
<protein>
    <submittedName>
        <fullName evidence="7">YesN/AraC family two-component response regulator</fullName>
    </submittedName>
</protein>
<dbReference type="InterPro" id="IPR018060">
    <property type="entry name" value="HTH_AraC"/>
</dbReference>
<reference evidence="7 8" key="1">
    <citation type="submission" date="2021-01" db="EMBL/GenBank/DDBJ databases">
        <title>Genomic Encyclopedia of Type Strains, Phase IV (KMG-IV): sequencing the most valuable type-strain genomes for metagenomic binning, comparative biology and taxonomic classification.</title>
        <authorList>
            <person name="Goeker M."/>
        </authorList>
    </citation>
    <scope>NUCLEOTIDE SEQUENCE [LARGE SCALE GENOMIC DNA]</scope>
    <source>
        <strain evidence="7 8">DSM 105453</strain>
    </source>
</reference>
<dbReference type="PROSITE" id="PS50110">
    <property type="entry name" value="RESPONSE_REGULATORY"/>
    <property type="match status" value="1"/>
</dbReference>
<dbReference type="InterPro" id="IPR018062">
    <property type="entry name" value="HTH_AraC-typ_CS"/>
</dbReference>
<dbReference type="Gene3D" id="1.10.10.60">
    <property type="entry name" value="Homeodomain-like"/>
    <property type="match status" value="2"/>
</dbReference>
<feature type="domain" description="HTH araC/xylS-type" evidence="5">
    <location>
        <begin position="137"/>
        <end position="236"/>
    </location>
</feature>
<dbReference type="Pfam" id="PF00072">
    <property type="entry name" value="Response_reg"/>
    <property type="match status" value="1"/>
</dbReference>
<keyword evidence="2" id="KW-0238">DNA-binding</keyword>
<proteinExistence type="predicted"/>
<name>A0ABS2R7U8_9BACI</name>
<dbReference type="RefSeq" id="WP_077114026.1">
    <property type="nucleotide sequence ID" value="NZ_JAFBFH010000017.1"/>
</dbReference>
<dbReference type="PANTHER" id="PTHR43280:SF2">
    <property type="entry name" value="HTH-TYPE TRANSCRIPTIONAL REGULATOR EXSA"/>
    <property type="match status" value="1"/>
</dbReference>
<dbReference type="InterPro" id="IPR011006">
    <property type="entry name" value="CheY-like_superfamily"/>
</dbReference>
<keyword evidence="3" id="KW-0804">Transcription</keyword>
<evidence type="ECO:0000259" key="6">
    <source>
        <dbReference type="PROSITE" id="PS50110"/>
    </source>
</evidence>
<comment type="caution">
    <text evidence="7">The sequence shown here is derived from an EMBL/GenBank/DDBJ whole genome shotgun (WGS) entry which is preliminary data.</text>
</comment>
<evidence type="ECO:0000256" key="3">
    <source>
        <dbReference type="ARBA" id="ARBA00023163"/>
    </source>
</evidence>
<dbReference type="EMBL" id="JAFBFH010000017">
    <property type="protein sequence ID" value="MBM7715718.1"/>
    <property type="molecule type" value="Genomic_DNA"/>
</dbReference>
<evidence type="ECO:0000256" key="2">
    <source>
        <dbReference type="ARBA" id="ARBA00023125"/>
    </source>
</evidence>
<dbReference type="SUPFAM" id="SSF46689">
    <property type="entry name" value="Homeodomain-like"/>
    <property type="match status" value="2"/>
</dbReference>
<gene>
    <name evidence="7" type="ORF">JOC94_002707</name>
</gene>
<dbReference type="CDD" id="cd17536">
    <property type="entry name" value="REC_YesN-like"/>
    <property type="match status" value="1"/>
</dbReference>